<feature type="transmembrane region" description="Helical" evidence="3">
    <location>
        <begin position="106"/>
        <end position="132"/>
    </location>
</feature>
<evidence type="ECO:0000313" key="4">
    <source>
        <dbReference type="EMBL" id="CAG9317119.1"/>
    </source>
</evidence>
<dbReference type="EMBL" id="CAJZBQ010000017">
    <property type="protein sequence ID" value="CAG9317119.1"/>
    <property type="molecule type" value="Genomic_DNA"/>
</dbReference>
<reference evidence="4" key="1">
    <citation type="submission" date="2021-09" db="EMBL/GenBank/DDBJ databases">
        <authorList>
            <consortium name="AG Swart"/>
            <person name="Singh M."/>
            <person name="Singh A."/>
            <person name="Seah K."/>
            <person name="Emmerich C."/>
        </authorList>
    </citation>
    <scope>NUCLEOTIDE SEQUENCE</scope>
    <source>
        <strain evidence="4">ATCC30299</strain>
    </source>
</reference>
<feature type="region of interest" description="Disordered" evidence="2">
    <location>
        <begin position="847"/>
        <end position="868"/>
    </location>
</feature>
<feature type="transmembrane region" description="Helical" evidence="3">
    <location>
        <begin position="241"/>
        <end position="258"/>
    </location>
</feature>
<sequence length="1400" mass="162735">MIGDIDLTEKDSSDFNMFLSQALFASKTKEYLYGFFGQLFKAKYSHKVKFRTQLFYEILINFIIILQLSPLWWSPSMKASGWSSYIDFWQDIAYVSYDEVCAYYSIMNFCLYGTIILIGSCIGSFAIFGFYIYWGKEIPMILSILPRKIAMLITNVLVIPSTMIFAMLIKYSVAKYSKIQEYAGDISASVYEYGYLGVFIGLFFLSCLIFVTLFSESFSCDMKHSHSKKNIKARSCASFDLWRRWFYMSMSILYIIFGNSEHSLAYQIVIFLEALYFFYICVQSGQYFNIIENSIQACKLAIIASILLFFIFAQIMDSALIITYFTLFIEPIVIYLTARIIHKKYQNMSNNKNLPRNQYEFERKYRHLLIDKSICEKSEVLHLFLKFWRESQFTKDKLFVIWEFNFCLDIMNDERLARIKLSKIANAKPSFEGDIQEWRLFNWLVRKKHISFPDTSYLEYLKEFSRTRSQDEELCMILSELQAEFSLKVPRIQKLVNLARRSAQHILYVSDGYKNLIEKYKKLESYEIYSSYLSDILSDQEEAKFIIRKKNGINFFNVHSEDKGLESYGKDLATILVSCSDESFGSIVYINEKAAQLLKASIGNIMGSSIMNYIPQPYDKMHENFMRNFILECSSIELSSHSKLFFQSHAGFIVESSFLIKLTAFHNCSYFLISFKPRTNIREIALVSNEGYIIAHSEMFSFYLTNEVKIIKNKNLSEVLPLGDIEKMKDFEPWLLPYKDRELILLKIKKAIKNSSLNIIILIHDANEIKKWKEGEPHDILTHLKSFQMLEDDDETNKPTLSPINPKALREVKFQTITDFPITTKVMDKSDTDIFSPSHGDFHEKTFQSSEAFEKKSNSSKYSSSKSTGNDLLNRANMLIFNTKRKIRVLQLVLFLVMSSVIITVAAILVYMENDVSHTNALSSFKNFGQLVYDFGYSADLSLTLDTLIKNKSSEENINTAIDNLQNLVQDLENLQNSLFDDFKRWDYCKVHKISDSSIIPIWNFDQKQPVIAYQNLYDAVTGFISNGKSLISSVNENYENNAKFLFINGLGNMFWSSAFIMEGLVDCEAERVRDSGNNINILLICGFLTLGMLVFVIIGYIILVSKKYDEFWNFILNHAQWQMFRLRCRAIDRLATTHGVENTMEAAVDEKRIAGITRKIKSTIYLQYTWKVMLFFGIAASYYLLIFNYLYPNLDTAMTNRPELLNNFIVRKALLSRSAVFSKEIYYEYTYFLSPKLYGFSNSKSIENWTINLLKDKNNEIKDGKYFDLISSELKQKLYEKNNSTIEILSEGTQAAIGVIIADIENYENLGALDNNNIFDFSKKVKAIQDQIWEEFHLADRDSKYIINSQLATIINTTIIYSIAVCALFFFYYFPYLNLQIKQLQLFSVLPRILTLEID</sequence>
<keyword evidence="3" id="KW-0472">Membrane</keyword>
<feature type="compositionally biased region" description="Basic and acidic residues" evidence="2">
    <location>
        <begin position="847"/>
        <end position="857"/>
    </location>
</feature>
<feature type="transmembrane region" description="Helical" evidence="3">
    <location>
        <begin position="1082"/>
        <end position="1104"/>
    </location>
</feature>
<keyword evidence="1" id="KW-0175">Coiled coil</keyword>
<protein>
    <recommendedName>
        <fullName evidence="6">PAS domain-containing protein</fullName>
    </recommendedName>
</protein>
<gene>
    <name evidence="4" type="ORF">BSTOLATCC_MIC17740</name>
</gene>
<keyword evidence="5" id="KW-1185">Reference proteome</keyword>
<feature type="transmembrane region" description="Helical" evidence="3">
    <location>
        <begin position="264"/>
        <end position="282"/>
    </location>
</feature>
<dbReference type="Proteomes" id="UP001162131">
    <property type="component" value="Unassembled WGS sequence"/>
</dbReference>
<comment type="caution">
    <text evidence="4">The sequence shown here is derived from an EMBL/GenBank/DDBJ whole genome shotgun (WGS) entry which is preliminary data.</text>
</comment>
<evidence type="ECO:0000256" key="3">
    <source>
        <dbReference type="SAM" id="Phobius"/>
    </source>
</evidence>
<evidence type="ECO:0000256" key="2">
    <source>
        <dbReference type="SAM" id="MobiDB-lite"/>
    </source>
</evidence>
<name>A0AAU9ISU8_9CILI</name>
<feature type="transmembrane region" description="Helical" evidence="3">
    <location>
        <begin position="54"/>
        <end position="73"/>
    </location>
</feature>
<evidence type="ECO:0000256" key="1">
    <source>
        <dbReference type="SAM" id="Coils"/>
    </source>
</evidence>
<feature type="transmembrane region" description="Helical" evidence="3">
    <location>
        <begin position="1173"/>
        <end position="1192"/>
    </location>
</feature>
<feature type="transmembrane region" description="Helical" evidence="3">
    <location>
        <begin position="152"/>
        <end position="173"/>
    </location>
</feature>
<feature type="transmembrane region" description="Helical" evidence="3">
    <location>
        <begin position="1352"/>
        <end position="1375"/>
    </location>
</feature>
<feature type="transmembrane region" description="Helical" evidence="3">
    <location>
        <begin position="889"/>
        <end position="911"/>
    </location>
</feature>
<feature type="transmembrane region" description="Helical" evidence="3">
    <location>
        <begin position="193"/>
        <end position="220"/>
    </location>
</feature>
<accession>A0AAU9ISU8</accession>
<keyword evidence="3" id="KW-0812">Transmembrane</keyword>
<proteinExistence type="predicted"/>
<feature type="coiled-coil region" evidence="1">
    <location>
        <begin position="951"/>
        <end position="982"/>
    </location>
</feature>
<organism evidence="4 5">
    <name type="scientific">Blepharisma stoltei</name>
    <dbReference type="NCBI Taxonomy" id="1481888"/>
    <lineage>
        <taxon>Eukaryota</taxon>
        <taxon>Sar</taxon>
        <taxon>Alveolata</taxon>
        <taxon>Ciliophora</taxon>
        <taxon>Postciliodesmatophora</taxon>
        <taxon>Heterotrichea</taxon>
        <taxon>Heterotrichida</taxon>
        <taxon>Blepharismidae</taxon>
        <taxon>Blepharisma</taxon>
    </lineage>
</organism>
<evidence type="ECO:0008006" key="6">
    <source>
        <dbReference type="Google" id="ProtNLM"/>
    </source>
</evidence>
<evidence type="ECO:0000313" key="5">
    <source>
        <dbReference type="Proteomes" id="UP001162131"/>
    </source>
</evidence>
<keyword evidence="3" id="KW-1133">Transmembrane helix</keyword>